<gene>
    <name evidence="2" type="ORF">GMA92_08070</name>
</gene>
<dbReference type="EMBL" id="WMQE01000016">
    <property type="protein sequence ID" value="MTK21374.1"/>
    <property type="molecule type" value="Genomic_DNA"/>
</dbReference>
<dbReference type="Pfam" id="PF04542">
    <property type="entry name" value="Sigma70_r2"/>
    <property type="match status" value="1"/>
</dbReference>
<feature type="region of interest" description="Disordered" evidence="1">
    <location>
        <begin position="1"/>
        <end position="23"/>
    </location>
</feature>
<evidence type="ECO:0000256" key="1">
    <source>
        <dbReference type="SAM" id="MobiDB-lite"/>
    </source>
</evidence>
<reference evidence="2 3" key="1">
    <citation type="journal article" date="2019" name="Nat. Med.">
        <title>A library of human gut bacterial isolates paired with longitudinal multiomics data enables mechanistic microbiome research.</title>
        <authorList>
            <person name="Poyet M."/>
            <person name="Groussin M."/>
            <person name="Gibbons S.M."/>
            <person name="Avila-Pacheco J."/>
            <person name="Jiang X."/>
            <person name="Kearney S.M."/>
            <person name="Perrotta A.R."/>
            <person name="Berdy B."/>
            <person name="Zhao S."/>
            <person name="Lieberman T.D."/>
            <person name="Swanson P.K."/>
            <person name="Smith M."/>
            <person name="Roesemann S."/>
            <person name="Alexander J.E."/>
            <person name="Rich S.A."/>
            <person name="Livny J."/>
            <person name="Vlamakis H."/>
            <person name="Clish C."/>
            <person name="Bullock K."/>
            <person name="Deik A."/>
            <person name="Scott J."/>
            <person name="Pierce K.A."/>
            <person name="Xavier R.J."/>
            <person name="Alm E.J."/>
        </authorList>
    </citation>
    <scope>NUCLEOTIDE SEQUENCE [LARGE SCALE GENOMIC DNA]</scope>
    <source>
        <strain evidence="2 3">BIOML-A198</strain>
    </source>
</reference>
<dbReference type="GeneID" id="60059393"/>
<dbReference type="InterPro" id="IPR014284">
    <property type="entry name" value="RNA_pol_sigma-70_dom"/>
</dbReference>
<dbReference type="OrthoDB" id="9809557at2"/>
<dbReference type="InterPro" id="IPR000943">
    <property type="entry name" value="RNA_pol_sigma70"/>
</dbReference>
<dbReference type="GO" id="GO:0003700">
    <property type="term" value="F:DNA-binding transcription factor activity"/>
    <property type="evidence" value="ECO:0007669"/>
    <property type="project" value="InterPro"/>
</dbReference>
<organism evidence="2 3">
    <name type="scientific">Turicibacter sanguinis</name>
    <dbReference type="NCBI Taxonomy" id="154288"/>
    <lineage>
        <taxon>Bacteria</taxon>
        <taxon>Bacillati</taxon>
        <taxon>Bacillota</taxon>
        <taxon>Erysipelotrichia</taxon>
        <taxon>Erysipelotrichales</taxon>
        <taxon>Turicibacteraceae</taxon>
        <taxon>Turicibacter</taxon>
    </lineage>
</organism>
<dbReference type="InterPro" id="IPR007627">
    <property type="entry name" value="RNA_pol_sigma70_r2"/>
</dbReference>
<protein>
    <submittedName>
        <fullName evidence="2">Sigma-70 family RNA polymerase sigma factor</fullName>
    </submittedName>
</protein>
<dbReference type="InterPro" id="IPR013325">
    <property type="entry name" value="RNA_pol_sigma_r2"/>
</dbReference>
<dbReference type="Gene3D" id="1.20.120.1810">
    <property type="match status" value="1"/>
</dbReference>
<proteinExistence type="predicted"/>
<dbReference type="PRINTS" id="PR00046">
    <property type="entry name" value="SIGMA70FCT"/>
</dbReference>
<dbReference type="InterPro" id="IPR036388">
    <property type="entry name" value="WH-like_DNA-bd_sf"/>
</dbReference>
<evidence type="ECO:0000313" key="2">
    <source>
        <dbReference type="EMBL" id="MTK21374.1"/>
    </source>
</evidence>
<accession>A0A173RN60</accession>
<dbReference type="SUPFAM" id="SSF88659">
    <property type="entry name" value="Sigma3 and sigma4 domains of RNA polymerase sigma factors"/>
    <property type="match status" value="1"/>
</dbReference>
<dbReference type="GO" id="GO:0006352">
    <property type="term" value="P:DNA-templated transcription initiation"/>
    <property type="evidence" value="ECO:0007669"/>
    <property type="project" value="InterPro"/>
</dbReference>
<evidence type="ECO:0000313" key="3">
    <source>
        <dbReference type="Proteomes" id="UP000487649"/>
    </source>
</evidence>
<dbReference type="InterPro" id="IPR013324">
    <property type="entry name" value="RNA_pol_sigma_r3/r4-like"/>
</dbReference>
<feature type="compositionally biased region" description="Basic residues" evidence="1">
    <location>
        <begin position="9"/>
        <end position="19"/>
    </location>
</feature>
<dbReference type="Pfam" id="PF04545">
    <property type="entry name" value="Sigma70_r4"/>
    <property type="match status" value="1"/>
</dbReference>
<dbReference type="NCBIfam" id="TIGR02937">
    <property type="entry name" value="sigma70-ECF"/>
    <property type="match status" value="1"/>
</dbReference>
<dbReference type="InterPro" id="IPR050239">
    <property type="entry name" value="Sigma-70_RNA_pol_init_factors"/>
</dbReference>
<dbReference type="PANTHER" id="PTHR30603:SF47">
    <property type="entry name" value="RNA POLYMERASE SIGMA FACTOR SIGD, CHLOROPLASTIC"/>
    <property type="match status" value="1"/>
</dbReference>
<comment type="caution">
    <text evidence="2">The sequence shown here is derived from an EMBL/GenBank/DDBJ whole genome shotgun (WGS) entry which is preliminary data.</text>
</comment>
<dbReference type="Proteomes" id="UP000487649">
    <property type="component" value="Unassembled WGS sequence"/>
</dbReference>
<dbReference type="PANTHER" id="PTHR30603">
    <property type="entry name" value="RNA POLYMERASE SIGMA FACTOR RPO"/>
    <property type="match status" value="1"/>
</dbReference>
<dbReference type="InterPro" id="IPR007630">
    <property type="entry name" value="RNA_pol_sigma70_r4"/>
</dbReference>
<name>A0A173RN60_9FIRM</name>
<dbReference type="PROSITE" id="PS00716">
    <property type="entry name" value="SIGMA70_2"/>
    <property type="match status" value="1"/>
</dbReference>
<dbReference type="AlphaFoldDB" id="A0A173RN60"/>
<dbReference type="CDD" id="cd06171">
    <property type="entry name" value="Sigma70_r4"/>
    <property type="match status" value="1"/>
</dbReference>
<dbReference type="SUPFAM" id="SSF88946">
    <property type="entry name" value="Sigma2 domain of RNA polymerase sigma factors"/>
    <property type="match status" value="1"/>
</dbReference>
<dbReference type="Gene3D" id="1.10.10.10">
    <property type="entry name" value="Winged helix-like DNA-binding domain superfamily/Winged helix DNA-binding domain"/>
    <property type="match status" value="2"/>
</dbReference>
<sequence length="331" mass="39021">MNSMGAMNQKKRTNTKRKNVINDSMRGEINSKMEMEETKSTISPVAGSAHNLLMRKHTNEYQHNLEYLKKYRLENDETALEWLIFNNTNLVHKIIGRYTKFYHHKLDYDDLFSVGLEGLMKAIEKFDFTFDNNFSTYATYWVKQAVTRTIADEGFTIRIPVHMFESINQVMRYEQKADQEDEPVDVDNLCGELKIPIEKYEAVKRVQTYMLKPTSLNGFVSKEDEDTELQDLISNENEMLVEGMSRIYDNPEKQAMDEDLKAYMDKMILSLNPREQFVIIHRFGLNGEEKKTLEEIGEIEGVTRERIRQIEAKAMRKLRTLLMRYKEYLVN</sequence>
<dbReference type="RefSeq" id="WP_006784872.1">
    <property type="nucleotide sequence ID" value="NZ_CABJBH010000003.1"/>
</dbReference>